<feature type="transmembrane region" description="Helical" evidence="11">
    <location>
        <begin position="202"/>
        <end position="221"/>
    </location>
</feature>
<evidence type="ECO:0000256" key="1">
    <source>
        <dbReference type="ARBA" id="ARBA00004141"/>
    </source>
</evidence>
<dbReference type="RefSeq" id="WP_012036829.1">
    <property type="nucleotide sequence ID" value="NC_009464.1"/>
</dbReference>
<evidence type="ECO:0000256" key="2">
    <source>
        <dbReference type="ARBA" id="ARBA00022448"/>
    </source>
</evidence>
<accession>Q0W7H4</accession>
<evidence type="ECO:0000256" key="11">
    <source>
        <dbReference type="SAM" id="Phobius"/>
    </source>
</evidence>
<evidence type="ECO:0000256" key="3">
    <source>
        <dbReference type="ARBA" id="ARBA00022449"/>
    </source>
</evidence>
<keyword evidence="14" id="KW-1185">Reference proteome</keyword>
<organism evidence="13 14">
    <name type="scientific">Methanocella arvoryzae (strain DSM 22066 / NBRC 105507 / MRE50)</name>
    <dbReference type="NCBI Taxonomy" id="351160"/>
    <lineage>
        <taxon>Archaea</taxon>
        <taxon>Methanobacteriati</taxon>
        <taxon>Methanobacteriota</taxon>
        <taxon>Stenosarchaea group</taxon>
        <taxon>Methanomicrobia</taxon>
        <taxon>Methanocellales</taxon>
        <taxon>Methanocellaceae</taxon>
        <taxon>Methanocella</taxon>
    </lineage>
</organism>
<dbReference type="EMBL" id="AM114193">
    <property type="protein sequence ID" value="CAJ35669.1"/>
    <property type="molecule type" value="Genomic_DNA"/>
</dbReference>
<feature type="transmembrane region" description="Helical" evidence="11">
    <location>
        <begin position="294"/>
        <end position="311"/>
    </location>
</feature>
<reference evidence="13 14" key="1">
    <citation type="journal article" date="2006" name="Science">
        <title>Genome of rice cluster I archaea -- the key methane producers in the rice rhizosphere.</title>
        <authorList>
            <person name="Erkel C."/>
            <person name="Kube M."/>
            <person name="Reinhardt R."/>
            <person name="Liesack W."/>
        </authorList>
    </citation>
    <scope>NUCLEOTIDE SEQUENCE [LARGE SCALE GENOMIC DNA]</scope>
    <source>
        <strain evidence="14">DSM 22066 / NBRC 105507 / MRE50</strain>
    </source>
</reference>
<dbReference type="AlphaFoldDB" id="Q0W7H4"/>
<dbReference type="KEGG" id="rci:RCIX184"/>
<feature type="transmembrane region" description="Helical" evidence="11">
    <location>
        <begin position="264"/>
        <end position="282"/>
    </location>
</feature>
<dbReference type="eggNOG" id="arCOG01953">
    <property type="taxonomic scope" value="Archaea"/>
</dbReference>
<keyword evidence="7" id="KW-0406">Ion transport</keyword>
<dbReference type="GeneID" id="5144121"/>
<gene>
    <name evidence="13" type="ORF">RCIX184</name>
</gene>
<keyword evidence="8 11" id="KW-0472">Membrane</keyword>
<dbReference type="OrthoDB" id="12029at2157"/>
<dbReference type="PANTHER" id="PTHR43562">
    <property type="entry name" value="NAPA-TYPE SODIUM/HYDROGEN ANTIPORTER"/>
    <property type="match status" value="1"/>
</dbReference>
<dbReference type="STRING" id="351160.RCIX184"/>
<evidence type="ECO:0000256" key="10">
    <source>
        <dbReference type="SAM" id="MobiDB-lite"/>
    </source>
</evidence>
<feature type="transmembrane region" description="Helical" evidence="11">
    <location>
        <begin position="6"/>
        <end position="24"/>
    </location>
</feature>
<dbReference type="GO" id="GO:0006814">
    <property type="term" value="P:sodium ion transport"/>
    <property type="evidence" value="ECO:0007669"/>
    <property type="project" value="UniProtKB-KW"/>
</dbReference>
<proteinExistence type="predicted"/>
<evidence type="ECO:0000256" key="6">
    <source>
        <dbReference type="ARBA" id="ARBA00023053"/>
    </source>
</evidence>
<evidence type="ECO:0000256" key="5">
    <source>
        <dbReference type="ARBA" id="ARBA00022989"/>
    </source>
</evidence>
<dbReference type="GO" id="GO:0015297">
    <property type="term" value="F:antiporter activity"/>
    <property type="evidence" value="ECO:0007669"/>
    <property type="project" value="UniProtKB-KW"/>
</dbReference>
<feature type="transmembrane region" description="Helical" evidence="11">
    <location>
        <begin position="406"/>
        <end position="426"/>
    </location>
</feature>
<evidence type="ECO:0000313" key="13">
    <source>
        <dbReference type="EMBL" id="CAJ35669.1"/>
    </source>
</evidence>
<keyword evidence="5 11" id="KW-1133">Transmembrane helix</keyword>
<evidence type="ECO:0000259" key="12">
    <source>
        <dbReference type="Pfam" id="PF00999"/>
    </source>
</evidence>
<keyword evidence="3" id="KW-0050">Antiport</keyword>
<dbReference type="Proteomes" id="UP000000663">
    <property type="component" value="Chromosome"/>
</dbReference>
<feature type="transmembrane region" description="Helical" evidence="11">
    <location>
        <begin position="167"/>
        <end position="190"/>
    </location>
</feature>
<sequence length="453" mass="47943">MLDTDLLLLILLALAGGKILGMISERLGFPSIIGELTVGIVMVLLLPGMVHEYETDLEFMANLGVMFMMFIMGLSINIETVMKANARSATAITLIGASLVFVTAAFFTLVTGLAMGQEFYYSLAQACIIGIALTSTSTVIGFRYLTAIGDRFSNVFKTLVAVEVTDGIFSIVLLAVFLSVIGVYTTMVAGGGADLGKLLSEIGWSSFKLLLLILGFMILVIKFGGKVANWMLGITRKEGENDTIITLSLVLLFGVAWLSEWLQLTPVIGAFLAGAILAGSPFSETVIAPKIKAVGYGLFIPIFFAFIGMKMDFGAIFGGASLNVLGIGIPYYFLLFLLLLGGVLVSKYAGAIIGCAYAGGFKPFEAGKIGSSAVCVGEDTLVIAQIGSTVLFAAGTAEGQPLVTSQLFSVLGLLIIATSIITPFLLNVTFSKSRSQTPPIRSRHRHRTRGGGL</sequence>
<feature type="domain" description="Cation/H+ exchanger transmembrane" evidence="12">
    <location>
        <begin position="19"/>
        <end position="425"/>
    </location>
</feature>
<keyword evidence="9" id="KW-0739">Sodium transport</keyword>
<feature type="transmembrane region" description="Helical" evidence="11">
    <location>
        <begin position="369"/>
        <end position="394"/>
    </location>
</feature>
<dbReference type="GO" id="GO:1902600">
    <property type="term" value="P:proton transmembrane transport"/>
    <property type="evidence" value="ECO:0007669"/>
    <property type="project" value="InterPro"/>
</dbReference>
<evidence type="ECO:0000256" key="7">
    <source>
        <dbReference type="ARBA" id="ARBA00023065"/>
    </source>
</evidence>
<protein>
    <submittedName>
        <fullName evidence="13">Na(+)/H(+) antiporter</fullName>
    </submittedName>
</protein>
<dbReference type="InterPro" id="IPR038770">
    <property type="entry name" value="Na+/solute_symporter_sf"/>
</dbReference>
<feature type="transmembrane region" description="Helical" evidence="11">
    <location>
        <begin position="36"/>
        <end position="53"/>
    </location>
</feature>
<keyword evidence="6" id="KW-0915">Sodium</keyword>
<evidence type="ECO:0000256" key="4">
    <source>
        <dbReference type="ARBA" id="ARBA00022692"/>
    </source>
</evidence>
<feature type="transmembrane region" description="Helical" evidence="11">
    <location>
        <begin position="331"/>
        <end position="357"/>
    </location>
</feature>
<dbReference type="InterPro" id="IPR006153">
    <property type="entry name" value="Cation/H_exchanger_TM"/>
</dbReference>
<dbReference type="GO" id="GO:0016020">
    <property type="term" value="C:membrane"/>
    <property type="evidence" value="ECO:0007669"/>
    <property type="project" value="UniProtKB-SubCell"/>
</dbReference>
<evidence type="ECO:0000256" key="9">
    <source>
        <dbReference type="ARBA" id="ARBA00023201"/>
    </source>
</evidence>
<keyword evidence="2" id="KW-0813">Transport</keyword>
<feature type="compositionally biased region" description="Basic residues" evidence="10">
    <location>
        <begin position="441"/>
        <end position="453"/>
    </location>
</feature>
<dbReference type="PANTHER" id="PTHR43562:SF3">
    <property type="entry name" value="SODIUM ION_PROTON EXCHANGER (EUROFUNG)"/>
    <property type="match status" value="1"/>
</dbReference>
<feature type="region of interest" description="Disordered" evidence="10">
    <location>
        <begin position="434"/>
        <end position="453"/>
    </location>
</feature>
<comment type="subcellular location">
    <subcellularLocation>
        <location evidence="1">Membrane</location>
        <topology evidence="1">Multi-pass membrane protein</topology>
    </subcellularLocation>
</comment>
<feature type="transmembrane region" description="Helical" evidence="11">
    <location>
        <begin position="59"/>
        <end position="78"/>
    </location>
</feature>
<feature type="transmembrane region" description="Helical" evidence="11">
    <location>
        <begin position="90"/>
        <end position="113"/>
    </location>
</feature>
<evidence type="ECO:0000256" key="8">
    <source>
        <dbReference type="ARBA" id="ARBA00023136"/>
    </source>
</evidence>
<evidence type="ECO:0000313" key="14">
    <source>
        <dbReference type="Proteomes" id="UP000000663"/>
    </source>
</evidence>
<feature type="transmembrane region" description="Helical" evidence="11">
    <location>
        <begin position="242"/>
        <end position="258"/>
    </location>
</feature>
<feature type="transmembrane region" description="Helical" evidence="11">
    <location>
        <begin position="119"/>
        <end position="146"/>
    </location>
</feature>
<name>Q0W7H4_METAR</name>
<dbReference type="Pfam" id="PF00999">
    <property type="entry name" value="Na_H_Exchanger"/>
    <property type="match status" value="1"/>
</dbReference>
<dbReference type="Gene3D" id="1.20.1530.20">
    <property type="match status" value="1"/>
</dbReference>
<keyword evidence="4 11" id="KW-0812">Transmembrane</keyword>